<accession>A0ABX7G978</accession>
<reference evidence="2 3" key="1">
    <citation type="journal article" date="2012" name="Antonie Van Leeuwenhoek">
        <title>Shewanella litorisediminis sp. nov., a gammaproteobacterium isolated from a tidal flat sediment.</title>
        <authorList>
            <person name="Lee M.H."/>
            <person name="Yoon J.H."/>
        </authorList>
    </citation>
    <scope>NUCLEOTIDE SEQUENCE [LARGE SCALE GENOMIC DNA]</scope>
    <source>
        <strain evidence="2 3">SMK1-12</strain>
    </source>
</reference>
<keyword evidence="3" id="KW-1185">Reference proteome</keyword>
<feature type="region of interest" description="Disordered" evidence="1">
    <location>
        <begin position="53"/>
        <end position="80"/>
    </location>
</feature>
<name>A0ABX7G978_9GAMM</name>
<evidence type="ECO:0000256" key="1">
    <source>
        <dbReference type="SAM" id="MobiDB-lite"/>
    </source>
</evidence>
<evidence type="ECO:0000313" key="2">
    <source>
        <dbReference type="EMBL" id="QRH03732.1"/>
    </source>
</evidence>
<evidence type="ECO:0000313" key="3">
    <source>
        <dbReference type="Proteomes" id="UP000596252"/>
    </source>
</evidence>
<dbReference type="Proteomes" id="UP000596252">
    <property type="component" value="Chromosome"/>
</dbReference>
<sequence length="80" mass="9042">MRTLLYHGFILTNLEGKTDSWRLTIADEVRIGSLFELRRQVAFYQELGVLPPVKDYPAPPATAPKRKPGHAPKGRKKQLG</sequence>
<dbReference type="Pfam" id="PF11782">
    <property type="entry name" value="DUF3319"/>
    <property type="match status" value="1"/>
</dbReference>
<feature type="compositionally biased region" description="Basic residues" evidence="1">
    <location>
        <begin position="64"/>
        <end position="80"/>
    </location>
</feature>
<proteinExistence type="predicted"/>
<gene>
    <name evidence="2" type="ORF">JQC75_04955</name>
</gene>
<dbReference type="EMBL" id="CP069213">
    <property type="protein sequence ID" value="QRH03732.1"/>
    <property type="molecule type" value="Genomic_DNA"/>
</dbReference>
<dbReference type="InterPro" id="IPR021753">
    <property type="entry name" value="DUF3319"/>
</dbReference>
<dbReference type="RefSeq" id="WP_203327276.1">
    <property type="nucleotide sequence ID" value="NZ_CP069213.1"/>
</dbReference>
<evidence type="ECO:0008006" key="4">
    <source>
        <dbReference type="Google" id="ProtNLM"/>
    </source>
</evidence>
<organism evidence="2 3">
    <name type="scientific">Shewanella litorisediminis</name>
    <dbReference type="NCBI Taxonomy" id="1173586"/>
    <lineage>
        <taxon>Bacteria</taxon>
        <taxon>Pseudomonadati</taxon>
        <taxon>Pseudomonadota</taxon>
        <taxon>Gammaproteobacteria</taxon>
        <taxon>Alteromonadales</taxon>
        <taxon>Shewanellaceae</taxon>
        <taxon>Shewanella</taxon>
    </lineage>
</organism>
<protein>
    <recommendedName>
        <fullName evidence="4">DUF3319 domain-containing protein</fullName>
    </recommendedName>
</protein>